<dbReference type="InterPro" id="IPR046828">
    <property type="entry name" value="RepSA"/>
</dbReference>
<evidence type="ECO:0000313" key="2">
    <source>
        <dbReference type="EMBL" id="GAA4223805.1"/>
    </source>
</evidence>
<proteinExistence type="predicted"/>
<feature type="region of interest" description="Disordered" evidence="1">
    <location>
        <begin position="165"/>
        <end position="204"/>
    </location>
</feature>
<evidence type="ECO:0008006" key="4">
    <source>
        <dbReference type="Google" id="ProtNLM"/>
    </source>
</evidence>
<sequence length="204" mass="22588">MTGGKGVPEQVSQHPRVFLTLTAPSFGAVHAHRAKAGKPQPCRPRRDDPVCPHGRPEGCRARHQPDDKQAGQPICVDCYDSRAAVLWNAHAPELWRRLSLAVPRLITAELGITHKALREQARLSYARVIEYQRRGLIHFHAVVRLDGPDGPDQPPPTWATAELLERTPFTTPPLRSRYQPRTRTGRARRSSCGGAANSTPSPSE</sequence>
<dbReference type="Proteomes" id="UP001501710">
    <property type="component" value="Unassembled WGS sequence"/>
</dbReference>
<gene>
    <name evidence="2" type="ORF">GCM10022254_01830</name>
</gene>
<name>A0ABP8BRJ8_9ACTN</name>
<keyword evidence="3" id="KW-1185">Reference proteome</keyword>
<organism evidence="2 3">
    <name type="scientific">Actinomadura meridiana</name>
    <dbReference type="NCBI Taxonomy" id="559626"/>
    <lineage>
        <taxon>Bacteria</taxon>
        <taxon>Bacillati</taxon>
        <taxon>Actinomycetota</taxon>
        <taxon>Actinomycetes</taxon>
        <taxon>Streptosporangiales</taxon>
        <taxon>Thermomonosporaceae</taxon>
        <taxon>Actinomadura</taxon>
    </lineage>
</organism>
<comment type="caution">
    <text evidence="2">The sequence shown here is derived from an EMBL/GenBank/DDBJ whole genome shotgun (WGS) entry which is preliminary data.</text>
</comment>
<evidence type="ECO:0000256" key="1">
    <source>
        <dbReference type="SAM" id="MobiDB-lite"/>
    </source>
</evidence>
<reference evidence="3" key="1">
    <citation type="journal article" date="2019" name="Int. J. Syst. Evol. Microbiol.">
        <title>The Global Catalogue of Microorganisms (GCM) 10K type strain sequencing project: providing services to taxonomists for standard genome sequencing and annotation.</title>
        <authorList>
            <consortium name="The Broad Institute Genomics Platform"/>
            <consortium name="The Broad Institute Genome Sequencing Center for Infectious Disease"/>
            <person name="Wu L."/>
            <person name="Ma J."/>
        </authorList>
    </citation>
    <scope>NUCLEOTIDE SEQUENCE [LARGE SCALE GENOMIC DNA]</scope>
    <source>
        <strain evidence="3">JCM 17440</strain>
    </source>
</reference>
<protein>
    <recommendedName>
        <fullName evidence="4">Replication initiation protein</fullName>
    </recommendedName>
</protein>
<feature type="compositionally biased region" description="Basic residues" evidence="1">
    <location>
        <begin position="178"/>
        <end position="189"/>
    </location>
</feature>
<dbReference type="EMBL" id="BAABAS010000001">
    <property type="protein sequence ID" value="GAA4223805.1"/>
    <property type="molecule type" value="Genomic_DNA"/>
</dbReference>
<accession>A0ABP8BRJ8</accession>
<dbReference type="Pfam" id="PF20199">
    <property type="entry name" value="RepSA"/>
    <property type="match status" value="1"/>
</dbReference>
<evidence type="ECO:0000313" key="3">
    <source>
        <dbReference type="Proteomes" id="UP001501710"/>
    </source>
</evidence>
<feature type="region of interest" description="Disordered" evidence="1">
    <location>
        <begin position="30"/>
        <end position="49"/>
    </location>
</feature>